<keyword evidence="4" id="KW-1185">Reference proteome</keyword>
<dbReference type="RefSeq" id="WP_152872546.1">
    <property type="nucleotide sequence ID" value="NZ_WBSL01000018.1"/>
</dbReference>
<comment type="similarity">
    <text evidence="1">Belongs to the DprA/Smf family.</text>
</comment>
<sequence length="376" mass="42256">MIWRYTIKNDKIQGLFDYSESEEPAEYPSFEVALLALGSVRGLGVKSIGKIVDAYGDKLGLIFHDKYENIIERIPSMDLKLHELLTYEIRKDPERIVNLAQKELDNLLKDNIHIIPFSRIPKQMAGYSDSPRWLFVQGDVGTVYSGCLIGAVGTRQPSEEGRRRARLAARILGGYEVAVVSGLAEGIDDEIHRASLERGLKNVAFLGHGINKVFPASTESTREWILNSGGAVVSEYFPNEGFQKSYFVQRNRLQALLSSAVIFIEANQKSGTAYTLEFAHKYRRRIAGFKAKEPGIEQTISLYGYPIFNIISQSGIREFDRFIRSTVGGTNNRNKLIKKITEELGREISIRDLSRSDVQQIIAELIAIAHLASNKE</sequence>
<dbReference type="EMBL" id="WBSL01000018">
    <property type="protein sequence ID" value="MPY68238.1"/>
    <property type="molecule type" value="Genomic_DNA"/>
</dbReference>
<name>A0A7X1NYV2_9DEIO</name>
<evidence type="ECO:0000259" key="2">
    <source>
        <dbReference type="Pfam" id="PF02481"/>
    </source>
</evidence>
<gene>
    <name evidence="3" type="ORF">F8S09_16400</name>
</gene>
<dbReference type="GO" id="GO:0009294">
    <property type="term" value="P:DNA-mediated transformation"/>
    <property type="evidence" value="ECO:0007669"/>
    <property type="project" value="InterPro"/>
</dbReference>
<evidence type="ECO:0000313" key="3">
    <source>
        <dbReference type="EMBL" id="MPY68238.1"/>
    </source>
</evidence>
<evidence type="ECO:0000256" key="1">
    <source>
        <dbReference type="ARBA" id="ARBA00006525"/>
    </source>
</evidence>
<accession>A0A7X1NYV2</accession>
<dbReference type="PANTHER" id="PTHR43022:SF1">
    <property type="entry name" value="PROTEIN SMF"/>
    <property type="match status" value="1"/>
</dbReference>
<organism evidence="3 4">
    <name type="scientific">Deinococcus terrestris</name>
    <dbReference type="NCBI Taxonomy" id="2651870"/>
    <lineage>
        <taxon>Bacteria</taxon>
        <taxon>Thermotogati</taxon>
        <taxon>Deinococcota</taxon>
        <taxon>Deinococci</taxon>
        <taxon>Deinococcales</taxon>
        <taxon>Deinococcaceae</taxon>
        <taxon>Deinococcus</taxon>
    </lineage>
</organism>
<evidence type="ECO:0000313" key="4">
    <source>
        <dbReference type="Proteomes" id="UP000484842"/>
    </source>
</evidence>
<feature type="domain" description="Smf/DprA SLOG" evidence="2">
    <location>
        <begin position="119"/>
        <end position="287"/>
    </location>
</feature>
<dbReference type="PANTHER" id="PTHR43022">
    <property type="entry name" value="PROTEIN SMF"/>
    <property type="match status" value="1"/>
</dbReference>
<comment type="caution">
    <text evidence="3">The sequence shown here is derived from an EMBL/GenBank/DDBJ whole genome shotgun (WGS) entry which is preliminary data.</text>
</comment>
<protein>
    <recommendedName>
        <fullName evidence="2">Smf/DprA SLOG domain-containing protein</fullName>
    </recommendedName>
</protein>
<reference evidence="3 4" key="1">
    <citation type="submission" date="2019-10" db="EMBL/GenBank/DDBJ databases">
        <title>Deinococcus sp. isolated from soil.</title>
        <authorList>
            <person name="Li Y."/>
            <person name="Wang J."/>
        </authorList>
    </citation>
    <scope>NUCLEOTIDE SEQUENCE [LARGE SCALE GENOMIC DNA]</scope>
    <source>
        <strain evidence="3 4">SDU3-2</strain>
    </source>
</reference>
<dbReference type="InterPro" id="IPR057666">
    <property type="entry name" value="DrpA_SLOG"/>
</dbReference>
<dbReference type="Gene3D" id="3.40.50.450">
    <property type="match status" value="1"/>
</dbReference>
<dbReference type="SUPFAM" id="SSF102405">
    <property type="entry name" value="MCP/YpsA-like"/>
    <property type="match status" value="1"/>
</dbReference>
<dbReference type="Pfam" id="PF02481">
    <property type="entry name" value="DNA_processg_A"/>
    <property type="match status" value="1"/>
</dbReference>
<proteinExistence type="inferred from homology"/>
<dbReference type="Proteomes" id="UP000484842">
    <property type="component" value="Unassembled WGS sequence"/>
</dbReference>
<dbReference type="AlphaFoldDB" id="A0A7X1NYV2"/>
<dbReference type="InterPro" id="IPR003488">
    <property type="entry name" value="DprA"/>
</dbReference>